<organism evidence="2 3">
    <name type="scientific">Paenibacillus monticola</name>
    <dbReference type="NCBI Taxonomy" id="2666075"/>
    <lineage>
        <taxon>Bacteria</taxon>
        <taxon>Bacillati</taxon>
        <taxon>Bacillota</taxon>
        <taxon>Bacilli</taxon>
        <taxon>Bacillales</taxon>
        <taxon>Paenibacillaceae</taxon>
        <taxon>Paenibacillus</taxon>
    </lineage>
</organism>
<evidence type="ECO:0000313" key="2">
    <source>
        <dbReference type="EMBL" id="MRN55242.1"/>
    </source>
</evidence>
<evidence type="ECO:0000256" key="1">
    <source>
        <dbReference type="SAM" id="Phobius"/>
    </source>
</evidence>
<feature type="transmembrane region" description="Helical" evidence="1">
    <location>
        <begin position="49"/>
        <end position="70"/>
    </location>
</feature>
<keyword evidence="1" id="KW-1133">Transmembrane helix</keyword>
<dbReference type="EMBL" id="WJXB01000007">
    <property type="protein sequence ID" value="MRN55242.1"/>
    <property type="molecule type" value="Genomic_DNA"/>
</dbReference>
<accession>A0A7X2H819</accession>
<feature type="transmembrane region" description="Helical" evidence="1">
    <location>
        <begin position="167"/>
        <end position="186"/>
    </location>
</feature>
<keyword evidence="3" id="KW-1185">Reference proteome</keyword>
<comment type="caution">
    <text evidence="2">The sequence shown here is derived from an EMBL/GenBank/DDBJ whole genome shotgun (WGS) entry which is preliminary data.</text>
</comment>
<feature type="transmembrane region" description="Helical" evidence="1">
    <location>
        <begin position="91"/>
        <end position="121"/>
    </location>
</feature>
<feature type="transmembrane region" description="Helical" evidence="1">
    <location>
        <begin position="222"/>
        <end position="246"/>
    </location>
</feature>
<gene>
    <name evidence="2" type="ORF">GJB61_19870</name>
</gene>
<dbReference type="AlphaFoldDB" id="A0A7X2H819"/>
<evidence type="ECO:0000313" key="3">
    <source>
        <dbReference type="Proteomes" id="UP000463051"/>
    </source>
</evidence>
<name>A0A7X2H819_9BACL</name>
<feature type="transmembrane region" description="Helical" evidence="1">
    <location>
        <begin position="141"/>
        <end position="160"/>
    </location>
</feature>
<dbReference type="Proteomes" id="UP000463051">
    <property type="component" value="Unassembled WGS sequence"/>
</dbReference>
<proteinExistence type="predicted"/>
<dbReference type="RefSeq" id="WP_154120729.1">
    <property type="nucleotide sequence ID" value="NZ_WJXB01000007.1"/>
</dbReference>
<reference evidence="2 3" key="1">
    <citation type="submission" date="2019-11" db="EMBL/GenBank/DDBJ databases">
        <title>Paenibacillus monticola sp. nov., a novel PGPR strain isolated from mountain sample in China.</title>
        <authorList>
            <person name="Zhao Q."/>
            <person name="Li H.-P."/>
            <person name="Zhang J.-L."/>
        </authorList>
    </citation>
    <scope>NUCLEOTIDE SEQUENCE [LARGE SCALE GENOMIC DNA]</scope>
    <source>
        <strain evidence="2 3">LC-T2</strain>
    </source>
</reference>
<feature type="transmembrane region" description="Helical" evidence="1">
    <location>
        <begin position="16"/>
        <end position="34"/>
    </location>
</feature>
<keyword evidence="1" id="KW-0472">Membrane</keyword>
<keyword evidence="1" id="KW-0812">Transmembrane</keyword>
<sequence length="252" mass="28695">MLMLLKYDFRRNRDRILRVFAITLLVQVGLWIFAGETGIWRFGEKTSEGMFIGNIITYLIAGIILQIYNVRTYDHNLRSYHRRLLPVNPVLSVLSPLLLGWILLLGVVVMAGLHLGLYIMFHSADFLPVNFWTLSFGSMLQMLWVAGYLMILLMLSITVARSVRIKGQVWIGIAIFFILNNGISYIKQQLFSNSFSGLENTLQFHMVEGKITPDFYTNSGSIINLGPAVFEVITAVLLLYVTVLLVKKRVES</sequence>
<protein>
    <submittedName>
        <fullName evidence="2">Uncharacterized protein</fullName>
    </submittedName>
</protein>